<comment type="catalytic activity">
    <reaction evidence="6">
        <text>a 2'-deoxyadenosine in DNA + S-adenosyl-L-methionine = an N(6)-methyl-2'-deoxyadenosine in DNA + S-adenosyl-L-homocysteine + H(+)</text>
        <dbReference type="Rhea" id="RHEA:15197"/>
        <dbReference type="Rhea" id="RHEA-COMP:12418"/>
        <dbReference type="Rhea" id="RHEA-COMP:12419"/>
        <dbReference type="ChEBI" id="CHEBI:15378"/>
        <dbReference type="ChEBI" id="CHEBI:57856"/>
        <dbReference type="ChEBI" id="CHEBI:59789"/>
        <dbReference type="ChEBI" id="CHEBI:90615"/>
        <dbReference type="ChEBI" id="CHEBI:90616"/>
        <dbReference type="EC" id="2.1.1.72"/>
    </reaction>
</comment>
<dbReference type="PROSITE" id="PS00092">
    <property type="entry name" value="N6_MTASE"/>
    <property type="match status" value="1"/>
</dbReference>
<dbReference type="Proteomes" id="UP001198034">
    <property type="component" value="Unassembled WGS sequence"/>
</dbReference>
<dbReference type="InterPro" id="IPR002295">
    <property type="entry name" value="N4/N6-MTase_EcoPI_Mod-like"/>
</dbReference>
<evidence type="ECO:0000256" key="2">
    <source>
        <dbReference type="ARBA" id="ARBA00011900"/>
    </source>
</evidence>
<dbReference type="Pfam" id="PF01555">
    <property type="entry name" value="N6_N4_Mtase"/>
    <property type="match status" value="1"/>
</dbReference>
<evidence type="ECO:0000256" key="6">
    <source>
        <dbReference type="ARBA" id="ARBA00047942"/>
    </source>
</evidence>
<name>A0ABS8BKC5_9NEIS</name>
<evidence type="ECO:0000256" key="4">
    <source>
        <dbReference type="ARBA" id="ARBA00022679"/>
    </source>
</evidence>
<dbReference type="Gene3D" id="3.40.50.150">
    <property type="entry name" value="Vaccinia Virus protein VP39"/>
    <property type="match status" value="1"/>
</dbReference>
<keyword evidence="4" id="KW-0808">Transferase</keyword>
<evidence type="ECO:0000256" key="5">
    <source>
        <dbReference type="ARBA" id="ARBA00022691"/>
    </source>
</evidence>
<organism evidence="8 9">
    <name type="scientific">Deefgea salmonis</name>
    <dbReference type="NCBI Taxonomy" id="2875502"/>
    <lineage>
        <taxon>Bacteria</taxon>
        <taxon>Pseudomonadati</taxon>
        <taxon>Pseudomonadota</taxon>
        <taxon>Betaproteobacteria</taxon>
        <taxon>Neisseriales</taxon>
        <taxon>Chitinibacteraceae</taxon>
        <taxon>Deefgea</taxon>
    </lineage>
</organism>
<dbReference type="InterPro" id="IPR002052">
    <property type="entry name" value="DNA_methylase_N6_adenine_CS"/>
</dbReference>
<dbReference type="EC" id="2.1.1.72" evidence="2"/>
<proteinExistence type="inferred from homology"/>
<sequence>MDALKSLLPEFEGRVNCIYIDPPYNTGNEGWVYNDAMNDPKMKRWLGQVVGKEGEDLTRHDKWLCMMYPRLKLLHRLLADDGVIFVSIDDNEQAHLKLVMDEIFGYKNCIGPIIQNKMNAKNDSLNVQKNHEFILVYGKPENIEKTTLLSNKGYSEKKVFYENGEYYFYNDPITTRGDGGTLNARPNLGYTIYFNKETNDKIAVCDYDISLAKETNDEDEVYSTDVALIEKGYVAIRPPKVRKKLGAWTWDLDKFNQDKNNIVITGKLGVYSVRKRTFVDRGEVFTKDGSDFYRYFNPTNSRSILEFSTNNGIKILNDVMDESNLFDNPKNLELLEYILGLTQNKNAIILDSFAGSGTTAHAVLKLNAQDGGNRRFILVETMDYAETITAERVRRVMTGYGEGEGKKAVAGLGGGFDFYKVGARLFDDFGHLNPAAAEPKIRAYIAWQEGLPLDHLPTPDAAQSPYWLGTAHDSARFFCYEANEVVILDFELLATLKITSQRSVIYADVCTLGPQFMAQRKITFKKIPRDIAKL</sequence>
<comment type="similarity">
    <text evidence="1">Belongs to the N(4)/N(6)-methyltransferase family.</text>
</comment>
<keyword evidence="5" id="KW-0949">S-adenosyl-L-methionine</keyword>
<dbReference type="PRINTS" id="PR00506">
    <property type="entry name" value="D21N6MTFRASE"/>
</dbReference>
<evidence type="ECO:0000313" key="8">
    <source>
        <dbReference type="EMBL" id="MCB5196178.1"/>
    </source>
</evidence>
<gene>
    <name evidence="8" type="ORF">LG219_07770</name>
</gene>
<keyword evidence="9" id="KW-1185">Reference proteome</keyword>
<evidence type="ECO:0000256" key="3">
    <source>
        <dbReference type="ARBA" id="ARBA00022603"/>
    </source>
</evidence>
<protein>
    <recommendedName>
        <fullName evidence="2">site-specific DNA-methyltransferase (adenine-specific)</fullName>
        <ecNumber evidence="2">2.1.1.72</ecNumber>
    </recommendedName>
</protein>
<evidence type="ECO:0000259" key="7">
    <source>
        <dbReference type="Pfam" id="PF01555"/>
    </source>
</evidence>
<dbReference type="EMBL" id="JAJAWG010000003">
    <property type="protein sequence ID" value="MCB5196178.1"/>
    <property type="molecule type" value="Genomic_DNA"/>
</dbReference>
<evidence type="ECO:0000256" key="1">
    <source>
        <dbReference type="ARBA" id="ARBA00006594"/>
    </source>
</evidence>
<dbReference type="SUPFAM" id="SSF53335">
    <property type="entry name" value="S-adenosyl-L-methionine-dependent methyltransferases"/>
    <property type="match status" value="1"/>
</dbReference>
<comment type="caution">
    <text evidence="8">The sequence shown here is derived from an EMBL/GenBank/DDBJ whole genome shotgun (WGS) entry which is preliminary data.</text>
</comment>
<accession>A0ABS8BKC5</accession>
<feature type="domain" description="DNA methylase N-4/N-6" evidence="7">
    <location>
        <begin position="15"/>
        <end position="388"/>
    </location>
</feature>
<dbReference type="InterPro" id="IPR002941">
    <property type="entry name" value="DNA_methylase_N4/N6"/>
</dbReference>
<keyword evidence="3" id="KW-0489">Methyltransferase</keyword>
<evidence type="ECO:0000313" key="9">
    <source>
        <dbReference type="Proteomes" id="UP001198034"/>
    </source>
</evidence>
<dbReference type="RefSeq" id="WP_226763946.1">
    <property type="nucleotide sequence ID" value="NZ_JAJAWG010000003.1"/>
</dbReference>
<dbReference type="InterPro" id="IPR029063">
    <property type="entry name" value="SAM-dependent_MTases_sf"/>
</dbReference>
<reference evidence="8 9" key="1">
    <citation type="submission" date="2021-10" db="EMBL/GenBank/DDBJ databases">
        <authorList>
            <person name="Chen M."/>
        </authorList>
    </citation>
    <scope>NUCLEOTIDE SEQUENCE [LARGE SCALE GENOMIC DNA]</scope>
    <source>
        <strain evidence="8 9">H3-26</strain>
    </source>
</reference>